<gene>
    <name evidence="1" type="ORF">GMARGA_LOCUS17060</name>
</gene>
<proteinExistence type="predicted"/>
<dbReference type="EMBL" id="CAJVQB010012693">
    <property type="protein sequence ID" value="CAG8757325.1"/>
    <property type="molecule type" value="Genomic_DNA"/>
</dbReference>
<evidence type="ECO:0000313" key="1">
    <source>
        <dbReference type="EMBL" id="CAG8757325.1"/>
    </source>
</evidence>
<sequence length="376" mass="44524">MIEQLLNYDNTKVIQWKKIANNVQKVMKGKQPKWYEEIQKLIEETINQSWNLAERNPFTLKKIYTIQVTCKKIIRANLQSLKESRNYIEDKPELEKVGRMEKRQHKGLGEINEDQWYRLRRKTIGLKVLKIRICSSKIIIRGVSRPAIRATSEELDDTLEFTMTSFPSIMHASLAVIIYLNSIIDRNTQLSIRTNIKPLRSTLENAMEMEMILILAMQRIDYGQLLICIKSLWADKMKPLVITYGEREEIEKRHAMTIKLGIRADEIISSYYTVLYGKSAEDMVHVLSCRENKDTLEEVIKMAIKRTYKKTRPAEEQQRKFIEKYHEEHIQKKRPIRFISEATMGWKDPQSEKQSRVVRLHHEIVNGIYERIWKKS</sequence>
<evidence type="ECO:0000313" key="2">
    <source>
        <dbReference type="Proteomes" id="UP000789901"/>
    </source>
</evidence>
<protein>
    <submittedName>
        <fullName evidence="1">6025_t:CDS:1</fullName>
    </submittedName>
</protein>
<keyword evidence="2" id="KW-1185">Reference proteome</keyword>
<accession>A0ABN7VEM4</accession>
<name>A0ABN7VEM4_GIGMA</name>
<dbReference type="Proteomes" id="UP000789901">
    <property type="component" value="Unassembled WGS sequence"/>
</dbReference>
<reference evidence="1 2" key="1">
    <citation type="submission" date="2021-06" db="EMBL/GenBank/DDBJ databases">
        <authorList>
            <person name="Kallberg Y."/>
            <person name="Tangrot J."/>
            <person name="Rosling A."/>
        </authorList>
    </citation>
    <scope>NUCLEOTIDE SEQUENCE [LARGE SCALE GENOMIC DNA]</scope>
    <source>
        <strain evidence="1 2">120-4 pot B 10/14</strain>
    </source>
</reference>
<organism evidence="1 2">
    <name type="scientific">Gigaspora margarita</name>
    <dbReference type="NCBI Taxonomy" id="4874"/>
    <lineage>
        <taxon>Eukaryota</taxon>
        <taxon>Fungi</taxon>
        <taxon>Fungi incertae sedis</taxon>
        <taxon>Mucoromycota</taxon>
        <taxon>Glomeromycotina</taxon>
        <taxon>Glomeromycetes</taxon>
        <taxon>Diversisporales</taxon>
        <taxon>Gigasporaceae</taxon>
        <taxon>Gigaspora</taxon>
    </lineage>
</organism>
<comment type="caution">
    <text evidence="1">The sequence shown here is derived from an EMBL/GenBank/DDBJ whole genome shotgun (WGS) entry which is preliminary data.</text>
</comment>